<evidence type="ECO:0000256" key="5">
    <source>
        <dbReference type="ARBA" id="ARBA00023235"/>
    </source>
</evidence>
<dbReference type="PANTHER" id="PTHR47245">
    <property type="entry name" value="PEPTIDYLPROLYL ISOMERASE"/>
    <property type="match status" value="1"/>
</dbReference>
<dbReference type="InterPro" id="IPR027304">
    <property type="entry name" value="Trigger_fact/SurA_dom_sf"/>
</dbReference>
<proteinExistence type="predicted"/>
<dbReference type="PANTHER" id="PTHR47245:SF1">
    <property type="entry name" value="FOLDASE PROTEIN PRSA"/>
    <property type="match status" value="1"/>
</dbReference>
<comment type="catalytic activity">
    <reaction evidence="1">
        <text>[protein]-peptidylproline (omega=180) = [protein]-peptidylproline (omega=0)</text>
        <dbReference type="Rhea" id="RHEA:16237"/>
        <dbReference type="Rhea" id="RHEA-COMP:10747"/>
        <dbReference type="Rhea" id="RHEA-COMP:10748"/>
        <dbReference type="ChEBI" id="CHEBI:83833"/>
        <dbReference type="ChEBI" id="CHEBI:83834"/>
        <dbReference type="EC" id="5.2.1.8"/>
    </reaction>
</comment>
<dbReference type="EC" id="5.2.1.8" evidence="2"/>
<keyword evidence="9" id="KW-1185">Reference proteome</keyword>
<evidence type="ECO:0000256" key="2">
    <source>
        <dbReference type="ARBA" id="ARBA00013194"/>
    </source>
</evidence>
<accession>A0A6M0RD59</accession>
<name>A0A6M0RD59_9CYAN</name>
<evidence type="ECO:0000256" key="4">
    <source>
        <dbReference type="ARBA" id="ARBA00023110"/>
    </source>
</evidence>
<sequence length="237" mass="27297">MNTTLQFDAQALSTMDLVPLLKRYQLLPQLQRDLVIDQAIASIQLTPDDIRIACQQFDMRYNLFSVEDQQAFCRQRGLVPDELEALAIRQFKVQRFKENKWAHQLGSLYAKRKHDFDQVIYSLIRTRDSSLAQDIYFRIQKNEDTFANLAKTYSKGSSAEVGGLVGPVSLMQPHRAIARLLSVSQVGQLWFPIPIGEWFVILRLEERVSAELNDGLKQRLLDECFDTWLAAQMKGMT</sequence>
<evidence type="ECO:0000256" key="1">
    <source>
        <dbReference type="ARBA" id="ARBA00000971"/>
    </source>
</evidence>
<dbReference type="PROSITE" id="PS50198">
    <property type="entry name" value="PPIC_PPIASE_2"/>
    <property type="match status" value="1"/>
</dbReference>
<evidence type="ECO:0000256" key="6">
    <source>
        <dbReference type="PROSITE-ProRule" id="PRU00278"/>
    </source>
</evidence>
<dbReference type="InterPro" id="IPR000297">
    <property type="entry name" value="PPIase_PpiC"/>
</dbReference>
<dbReference type="EMBL" id="QXHD01000002">
    <property type="protein sequence ID" value="NEZ54247.1"/>
    <property type="molecule type" value="Genomic_DNA"/>
</dbReference>
<dbReference type="RefSeq" id="WP_163695701.1">
    <property type="nucleotide sequence ID" value="NZ_QXHD01000002.1"/>
</dbReference>
<dbReference type="InterPro" id="IPR050245">
    <property type="entry name" value="PrsA_foldase"/>
</dbReference>
<organism evidence="8 9">
    <name type="scientific">Adonisia turfae CCMR0081</name>
    <dbReference type="NCBI Taxonomy" id="2292702"/>
    <lineage>
        <taxon>Bacteria</taxon>
        <taxon>Bacillati</taxon>
        <taxon>Cyanobacteriota</taxon>
        <taxon>Adonisia</taxon>
        <taxon>Adonisia turfae</taxon>
    </lineage>
</organism>
<keyword evidence="3" id="KW-0732">Signal</keyword>
<feature type="domain" description="PpiC" evidence="7">
    <location>
        <begin position="123"/>
        <end position="206"/>
    </location>
</feature>
<dbReference type="SUPFAM" id="SSF54534">
    <property type="entry name" value="FKBP-like"/>
    <property type="match status" value="1"/>
</dbReference>
<reference evidence="8 9" key="1">
    <citation type="journal article" date="2020" name="Microb. Ecol.">
        <title>Ecogenomics of the Marine Benthic Filamentous Cyanobacterium Adonisia.</title>
        <authorList>
            <person name="Walter J.M."/>
            <person name="Coutinho F.H."/>
            <person name="Leomil L."/>
            <person name="Hargreaves P.I."/>
            <person name="Campeao M.E."/>
            <person name="Vieira V.V."/>
            <person name="Silva B.S."/>
            <person name="Fistarol G.O."/>
            <person name="Salomon P.S."/>
            <person name="Sawabe T."/>
            <person name="Mino S."/>
            <person name="Hosokawa M."/>
            <person name="Miyashita H."/>
            <person name="Maruyama F."/>
            <person name="van Verk M.C."/>
            <person name="Dutilh B.E."/>
            <person name="Thompson C.C."/>
            <person name="Thompson F.L."/>
        </authorList>
    </citation>
    <scope>NUCLEOTIDE SEQUENCE [LARGE SCALE GENOMIC DNA]</scope>
    <source>
        <strain evidence="8 9">CCMR0081</strain>
    </source>
</reference>
<dbReference type="InterPro" id="IPR046357">
    <property type="entry name" value="PPIase_dom_sf"/>
</dbReference>
<gene>
    <name evidence="8" type="ORF">DXZ20_00710</name>
</gene>
<dbReference type="Gene3D" id="3.10.50.40">
    <property type="match status" value="1"/>
</dbReference>
<evidence type="ECO:0000313" key="9">
    <source>
        <dbReference type="Proteomes" id="UP000481033"/>
    </source>
</evidence>
<evidence type="ECO:0000313" key="8">
    <source>
        <dbReference type="EMBL" id="NEZ54247.1"/>
    </source>
</evidence>
<dbReference type="AlphaFoldDB" id="A0A6M0RD59"/>
<comment type="caution">
    <text evidence="8">The sequence shown here is derived from an EMBL/GenBank/DDBJ whole genome shotgun (WGS) entry which is preliminary data.</text>
</comment>
<protein>
    <recommendedName>
        <fullName evidence="2">peptidylprolyl isomerase</fullName>
        <ecNumber evidence="2">5.2.1.8</ecNumber>
    </recommendedName>
</protein>
<dbReference type="Pfam" id="PF00639">
    <property type="entry name" value="Rotamase"/>
    <property type="match status" value="1"/>
</dbReference>
<keyword evidence="4 6" id="KW-0697">Rotamase</keyword>
<dbReference type="GO" id="GO:0003755">
    <property type="term" value="F:peptidyl-prolyl cis-trans isomerase activity"/>
    <property type="evidence" value="ECO:0007669"/>
    <property type="project" value="UniProtKB-KW"/>
</dbReference>
<evidence type="ECO:0000256" key="3">
    <source>
        <dbReference type="ARBA" id="ARBA00022729"/>
    </source>
</evidence>
<keyword evidence="5 6" id="KW-0413">Isomerase</keyword>
<evidence type="ECO:0000259" key="7">
    <source>
        <dbReference type="PROSITE" id="PS50198"/>
    </source>
</evidence>
<dbReference type="SUPFAM" id="SSF109998">
    <property type="entry name" value="Triger factor/SurA peptide-binding domain-like"/>
    <property type="match status" value="1"/>
</dbReference>
<dbReference type="Proteomes" id="UP000481033">
    <property type="component" value="Unassembled WGS sequence"/>
</dbReference>